<proteinExistence type="inferred from homology"/>
<dbReference type="RefSeq" id="WP_085218101.1">
    <property type="nucleotide sequence ID" value="NZ_LT840185.1"/>
</dbReference>
<protein>
    <submittedName>
        <fullName evidence="3">HlyD family secretion protein</fullName>
    </submittedName>
</protein>
<organism evidence="3 4">
    <name type="scientific">Allosphingosinicella indica</name>
    <dbReference type="NCBI Taxonomy" id="941907"/>
    <lineage>
        <taxon>Bacteria</taxon>
        <taxon>Pseudomonadati</taxon>
        <taxon>Pseudomonadota</taxon>
        <taxon>Alphaproteobacteria</taxon>
        <taxon>Sphingomonadales</taxon>
        <taxon>Sphingomonadaceae</taxon>
        <taxon>Allosphingosinicella</taxon>
    </lineage>
</organism>
<dbReference type="Gene3D" id="2.40.420.20">
    <property type="match status" value="1"/>
</dbReference>
<dbReference type="InterPro" id="IPR006143">
    <property type="entry name" value="RND_pump_MFP"/>
</dbReference>
<dbReference type="Pfam" id="PF25967">
    <property type="entry name" value="RND-MFP_C"/>
    <property type="match status" value="1"/>
</dbReference>
<dbReference type="Gene3D" id="1.10.287.470">
    <property type="entry name" value="Helix hairpin bin"/>
    <property type="match status" value="1"/>
</dbReference>
<gene>
    <name evidence="3" type="ORF">SAMN06295910_1360</name>
</gene>
<dbReference type="NCBIfam" id="TIGR01730">
    <property type="entry name" value="RND_mfp"/>
    <property type="match status" value="1"/>
</dbReference>
<dbReference type="Gene3D" id="2.40.30.170">
    <property type="match status" value="1"/>
</dbReference>
<dbReference type="SUPFAM" id="SSF111369">
    <property type="entry name" value="HlyD-like secretion proteins"/>
    <property type="match status" value="1"/>
</dbReference>
<feature type="domain" description="Multidrug resistance protein MdtA-like C-terminal permuted SH3" evidence="2">
    <location>
        <begin position="363"/>
        <end position="420"/>
    </location>
</feature>
<dbReference type="PANTHER" id="PTHR30469">
    <property type="entry name" value="MULTIDRUG RESISTANCE PROTEIN MDTA"/>
    <property type="match status" value="1"/>
</dbReference>
<reference evidence="4" key="1">
    <citation type="submission" date="2017-04" db="EMBL/GenBank/DDBJ databases">
        <authorList>
            <person name="Varghese N."/>
            <person name="Submissions S."/>
        </authorList>
    </citation>
    <scope>NUCLEOTIDE SEQUENCE [LARGE SCALE GENOMIC DNA]</scope>
    <source>
        <strain evidence="4">Dd16</strain>
    </source>
</reference>
<evidence type="ECO:0000259" key="2">
    <source>
        <dbReference type="Pfam" id="PF25967"/>
    </source>
</evidence>
<dbReference type="GO" id="GO:0015562">
    <property type="term" value="F:efflux transmembrane transporter activity"/>
    <property type="evidence" value="ECO:0007669"/>
    <property type="project" value="TreeGrafter"/>
</dbReference>
<accession>A0A1X7G909</accession>
<comment type="similarity">
    <text evidence="1">Belongs to the membrane fusion protein (MFP) (TC 8.A.1) family.</text>
</comment>
<dbReference type="Proteomes" id="UP000192934">
    <property type="component" value="Chromosome I"/>
</dbReference>
<evidence type="ECO:0000313" key="3">
    <source>
        <dbReference type="EMBL" id="SMF66051.1"/>
    </source>
</evidence>
<dbReference type="EMBL" id="LT840185">
    <property type="protein sequence ID" value="SMF66051.1"/>
    <property type="molecule type" value="Genomic_DNA"/>
</dbReference>
<sequence length="436" mass="47296">MSVITMKSHEGDAPVTGGAMDRVVEKKGLSKQVKIGIGAALLAIGAAGFYTMAPDAASQTVATSRLTISEVRKGRFDDFLPLRARVTPLVTVYLDAVEGGRVEKVMVEDGAMVQQGQLLAVLSNSDLQLNLLARQTEVSREINSMRSQELALAQTRIQDERSVIEAQLAADKARRQYEVQKPLADKGFVAGKTFRDSEDEYRSNKERAEVLRRAQAVNERLQSSQLAQLRASNASLAGSLDIARATLDALNLRAPVSGQLTAFSIQVGQSMNRGERLGQIDSAGRNKLVAQVDEFYLGRVQPGQIATAEWGGKTYQLKVAKIYPQVRNGTFEVDLGFTGAEPEQVQRGQTLQMRLTLGDPSPALLIPNGAFYNETGGAYVFVVAPGGGEAVKRPVRLGRRNADFIEVLEGLEPGERVITSPYTGFADKDRLDLSSE</sequence>
<keyword evidence="4" id="KW-1185">Reference proteome</keyword>
<dbReference type="STRING" id="941907.SAMN06295910_1360"/>
<name>A0A1X7G909_9SPHN</name>
<dbReference type="InterPro" id="IPR058627">
    <property type="entry name" value="MdtA-like_C"/>
</dbReference>
<dbReference type="Gene3D" id="2.40.50.100">
    <property type="match status" value="1"/>
</dbReference>
<dbReference type="GO" id="GO:1990281">
    <property type="term" value="C:efflux pump complex"/>
    <property type="evidence" value="ECO:0007669"/>
    <property type="project" value="TreeGrafter"/>
</dbReference>
<evidence type="ECO:0000256" key="1">
    <source>
        <dbReference type="ARBA" id="ARBA00009477"/>
    </source>
</evidence>
<dbReference type="AlphaFoldDB" id="A0A1X7G909"/>
<evidence type="ECO:0000313" key="4">
    <source>
        <dbReference type="Proteomes" id="UP000192934"/>
    </source>
</evidence>